<protein>
    <recommendedName>
        <fullName evidence="7">3-keto-5-aminohexanoate cleavage protein</fullName>
    </recommendedName>
</protein>
<dbReference type="InterPro" id="IPR013785">
    <property type="entry name" value="Aldolase_TIM"/>
</dbReference>
<dbReference type="eggNOG" id="COG3246">
    <property type="taxonomic scope" value="Bacteria"/>
</dbReference>
<dbReference type="STRING" id="83219.PM02_12505"/>
<dbReference type="AlphaFoldDB" id="A0A061STM8"/>
<dbReference type="InterPro" id="IPR008567">
    <property type="entry name" value="BKACE"/>
</dbReference>
<evidence type="ECO:0000313" key="5">
    <source>
        <dbReference type="EMBL" id="KAJ02600.1"/>
    </source>
</evidence>
<dbReference type="Gene3D" id="3.20.20.70">
    <property type="entry name" value="Aldolase class I"/>
    <property type="match status" value="1"/>
</dbReference>
<evidence type="ECO:0000313" key="6">
    <source>
        <dbReference type="Proteomes" id="UP000027337"/>
    </source>
</evidence>
<keyword evidence="6" id="KW-1185">Reference proteome</keyword>
<gene>
    <name evidence="5" type="ORF">PM02_12505</name>
</gene>
<proteinExistence type="predicted"/>
<keyword evidence="2" id="KW-0808">Transferase</keyword>
<evidence type="ECO:0000256" key="4">
    <source>
        <dbReference type="ARBA" id="ARBA00022833"/>
    </source>
</evidence>
<evidence type="ECO:0008006" key="7">
    <source>
        <dbReference type="Google" id="ProtNLM"/>
    </source>
</evidence>
<accession>A0A061STM8</accession>
<evidence type="ECO:0000256" key="1">
    <source>
        <dbReference type="ARBA" id="ARBA00001947"/>
    </source>
</evidence>
<dbReference type="GO" id="GO:0043720">
    <property type="term" value="F:3-keto-5-aminohexanoate cleavage activity"/>
    <property type="evidence" value="ECO:0007669"/>
    <property type="project" value="InterPro"/>
</dbReference>
<reference evidence="5 6" key="1">
    <citation type="journal article" date="2014" name="Genome Announc.">
        <title>Draft Genome Sequences of Two Isolates of the Roseobacter Group, Sulfitobacter sp. Strains 3SOLIMAR09 and 1FIGIMAR09, from Harbors of Mallorca Island (Mediterranean Sea).</title>
        <authorList>
            <person name="Mas-Llado M."/>
            <person name="Pina-Villalonga J.M."/>
            <person name="Brunet-Galmes I."/>
            <person name="Nogales B."/>
            <person name="Bosch R."/>
        </authorList>
    </citation>
    <scope>NUCLEOTIDE SEQUENCE [LARGE SCALE GENOMIC DNA]</scope>
    <source>
        <strain evidence="5 6">1FIGIMAR09</strain>
    </source>
</reference>
<dbReference type="Proteomes" id="UP000027337">
    <property type="component" value="Unassembled WGS sequence"/>
</dbReference>
<dbReference type="EMBL" id="JEMU01000010">
    <property type="protein sequence ID" value="KAJ02600.1"/>
    <property type="molecule type" value="Genomic_DNA"/>
</dbReference>
<keyword evidence="3" id="KW-0479">Metal-binding</keyword>
<organism evidence="5 6">
    <name type="scientific">Sulfitobacter mediterraneus</name>
    <dbReference type="NCBI Taxonomy" id="83219"/>
    <lineage>
        <taxon>Bacteria</taxon>
        <taxon>Pseudomonadati</taxon>
        <taxon>Pseudomonadota</taxon>
        <taxon>Alphaproteobacteria</taxon>
        <taxon>Rhodobacterales</taxon>
        <taxon>Roseobacteraceae</taxon>
        <taxon>Sulfitobacter</taxon>
    </lineage>
</organism>
<comment type="cofactor">
    <cofactor evidence="1">
        <name>Zn(2+)</name>
        <dbReference type="ChEBI" id="CHEBI:29105"/>
    </cofactor>
</comment>
<dbReference type="PANTHER" id="PTHR37418:SF2">
    <property type="entry name" value="3-KETO-5-AMINOHEXANOATE CLEAVAGE ENZYME"/>
    <property type="match status" value="1"/>
</dbReference>
<dbReference type="RefSeq" id="WP_037908902.1">
    <property type="nucleotide sequence ID" value="NZ_CP081109.1"/>
</dbReference>
<evidence type="ECO:0000256" key="3">
    <source>
        <dbReference type="ARBA" id="ARBA00022723"/>
    </source>
</evidence>
<keyword evidence="4" id="KW-0862">Zinc</keyword>
<dbReference type="GO" id="GO:0046872">
    <property type="term" value="F:metal ion binding"/>
    <property type="evidence" value="ECO:0007669"/>
    <property type="project" value="UniProtKB-KW"/>
</dbReference>
<dbReference type="PANTHER" id="PTHR37418">
    <property type="entry name" value="3-KETO-5-AMINOHEXANOATE CLEAVAGE ENZYME-RELATED"/>
    <property type="match status" value="1"/>
</dbReference>
<sequence>MTARQKTGTVIVTCALTGAIHTPGMSPYLPVTPEEIIAEGRRAVEAGAAILHVHARNPETGRPDQTVEAFGRILPALKETGAVINITTGGSPFMQVDERVGPSAHFAPELSSLNMGSMNMGLFPMQSRFPDLGRDWENEHLENSRDVVFRNTFKDIEHILDTCGPNGTRFEFECYDIGHLYTLAHMKGRGKVSGPLFVQSVFGLLGGIGGHPEDVMMMRRTADRLLGDDYEWSVLGAGSNQLRIAATAAATGGHVRVGLEDSLWAGPGQLATSSVQQIEKVKDVLSGLSLSHATPDEARSILGLKGANEVNF</sequence>
<name>A0A061STM8_9RHOB</name>
<comment type="caution">
    <text evidence="5">The sequence shown here is derived from an EMBL/GenBank/DDBJ whole genome shotgun (WGS) entry which is preliminary data.</text>
</comment>
<dbReference type="Pfam" id="PF05853">
    <property type="entry name" value="BKACE"/>
    <property type="match status" value="1"/>
</dbReference>
<evidence type="ECO:0000256" key="2">
    <source>
        <dbReference type="ARBA" id="ARBA00022679"/>
    </source>
</evidence>